<keyword evidence="4" id="KW-1185">Reference proteome</keyword>
<dbReference type="Proteomes" id="UP000011087">
    <property type="component" value="Unassembled WGS sequence"/>
</dbReference>
<name>L1JBP2_GUITC</name>
<evidence type="ECO:0000313" key="4">
    <source>
        <dbReference type="Proteomes" id="UP000011087"/>
    </source>
</evidence>
<dbReference type="KEGG" id="gtt:GUITHDRAFT_163176"/>
<proteinExistence type="predicted"/>
<feature type="compositionally biased region" description="Basic and acidic residues" evidence="1">
    <location>
        <begin position="99"/>
        <end position="130"/>
    </location>
</feature>
<dbReference type="AlphaFoldDB" id="L1JBP2"/>
<accession>L1JBP2</accession>
<reference evidence="2 4" key="1">
    <citation type="journal article" date="2012" name="Nature">
        <title>Algal genomes reveal evolutionary mosaicism and the fate of nucleomorphs.</title>
        <authorList>
            <consortium name="DOE Joint Genome Institute"/>
            <person name="Curtis B.A."/>
            <person name="Tanifuji G."/>
            <person name="Burki F."/>
            <person name="Gruber A."/>
            <person name="Irimia M."/>
            <person name="Maruyama S."/>
            <person name="Arias M.C."/>
            <person name="Ball S.G."/>
            <person name="Gile G.H."/>
            <person name="Hirakawa Y."/>
            <person name="Hopkins J.F."/>
            <person name="Kuo A."/>
            <person name="Rensing S.A."/>
            <person name="Schmutz J."/>
            <person name="Symeonidi A."/>
            <person name="Elias M."/>
            <person name="Eveleigh R.J."/>
            <person name="Herman E.K."/>
            <person name="Klute M.J."/>
            <person name="Nakayama T."/>
            <person name="Obornik M."/>
            <person name="Reyes-Prieto A."/>
            <person name="Armbrust E.V."/>
            <person name="Aves S.J."/>
            <person name="Beiko R.G."/>
            <person name="Coutinho P."/>
            <person name="Dacks J.B."/>
            <person name="Durnford D.G."/>
            <person name="Fast N.M."/>
            <person name="Green B.R."/>
            <person name="Grisdale C.J."/>
            <person name="Hempel F."/>
            <person name="Henrissat B."/>
            <person name="Hoppner M.P."/>
            <person name="Ishida K."/>
            <person name="Kim E."/>
            <person name="Koreny L."/>
            <person name="Kroth P.G."/>
            <person name="Liu Y."/>
            <person name="Malik S.B."/>
            <person name="Maier U.G."/>
            <person name="McRose D."/>
            <person name="Mock T."/>
            <person name="Neilson J.A."/>
            <person name="Onodera N.T."/>
            <person name="Poole A.M."/>
            <person name="Pritham E.J."/>
            <person name="Richards T.A."/>
            <person name="Rocap G."/>
            <person name="Roy S.W."/>
            <person name="Sarai C."/>
            <person name="Schaack S."/>
            <person name="Shirato S."/>
            <person name="Slamovits C.H."/>
            <person name="Spencer D.F."/>
            <person name="Suzuki S."/>
            <person name="Worden A.Z."/>
            <person name="Zauner S."/>
            <person name="Barry K."/>
            <person name="Bell C."/>
            <person name="Bharti A.K."/>
            <person name="Crow J.A."/>
            <person name="Grimwood J."/>
            <person name="Kramer R."/>
            <person name="Lindquist E."/>
            <person name="Lucas S."/>
            <person name="Salamov A."/>
            <person name="McFadden G.I."/>
            <person name="Lane C.E."/>
            <person name="Keeling P.J."/>
            <person name="Gray M.W."/>
            <person name="Grigoriev I.V."/>
            <person name="Archibald J.M."/>
        </authorList>
    </citation>
    <scope>NUCLEOTIDE SEQUENCE</scope>
    <source>
        <strain evidence="2 4">CCMP2712</strain>
    </source>
</reference>
<dbReference type="EnsemblProtists" id="EKX45931">
    <property type="protein sequence ID" value="EKX45931"/>
    <property type="gene ID" value="GUITHDRAFT_163176"/>
</dbReference>
<evidence type="ECO:0000256" key="1">
    <source>
        <dbReference type="SAM" id="MobiDB-lite"/>
    </source>
</evidence>
<protein>
    <submittedName>
        <fullName evidence="2 3">Uncharacterized protein</fullName>
    </submittedName>
</protein>
<dbReference type="GeneID" id="17302445"/>
<feature type="non-terminal residue" evidence="2">
    <location>
        <position position="152"/>
    </location>
</feature>
<dbReference type="PaxDb" id="55529-EKX45931"/>
<evidence type="ECO:0000313" key="3">
    <source>
        <dbReference type="EnsemblProtists" id="EKX45931"/>
    </source>
</evidence>
<dbReference type="RefSeq" id="XP_005832911.1">
    <property type="nucleotide sequence ID" value="XM_005832854.1"/>
</dbReference>
<reference evidence="4" key="2">
    <citation type="submission" date="2012-11" db="EMBL/GenBank/DDBJ databases">
        <authorList>
            <person name="Kuo A."/>
            <person name="Curtis B.A."/>
            <person name="Tanifuji G."/>
            <person name="Burki F."/>
            <person name="Gruber A."/>
            <person name="Irimia M."/>
            <person name="Maruyama S."/>
            <person name="Arias M.C."/>
            <person name="Ball S.G."/>
            <person name="Gile G.H."/>
            <person name="Hirakawa Y."/>
            <person name="Hopkins J.F."/>
            <person name="Rensing S.A."/>
            <person name="Schmutz J."/>
            <person name="Symeonidi A."/>
            <person name="Elias M."/>
            <person name="Eveleigh R.J."/>
            <person name="Herman E.K."/>
            <person name="Klute M.J."/>
            <person name="Nakayama T."/>
            <person name="Obornik M."/>
            <person name="Reyes-Prieto A."/>
            <person name="Armbrust E.V."/>
            <person name="Aves S.J."/>
            <person name="Beiko R.G."/>
            <person name="Coutinho P."/>
            <person name="Dacks J.B."/>
            <person name="Durnford D.G."/>
            <person name="Fast N.M."/>
            <person name="Green B.R."/>
            <person name="Grisdale C."/>
            <person name="Hempe F."/>
            <person name="Henrissat B."/>
            <person name="Hoppner M.P."/>
            <person name="Ishida K.-I."/>
            <person name="Kim E."/>
            <person name="Koreny L."/>
            <person name="Kroth P.G."/>
            <person name="Liu Y."/>
            <person name="Malik S.-B."/>
            <person name="Maier U.G."/>
            <person name="McRose D."/>
            <person name="Mock T."/>
            <person name="Neilson J.A."/>
            <person name="Onodera N.T."/>
            <person name="Poole A.M."/>
            <person name="Pritham E.J."/>
            <person name="Richards T.A."/>
            <person name="Rocap G."/>
            <person name="Roy S.W."/>
            <person name="Sarai C."/>
            <person name="Schaack S."/>
            <person name="Shirato S."/>
            <person name="Slamovits C.H."/>
            <person name="Spencer D.F."/>
            <person name="Suzuki S."/>
            <person name="Worden A.Z."/>
            <person name="Zauner S."/>
            <person name="Barry K."/>
            <person name="Bell C."/>
            <person name="Bharti A.K."/>
            <person name="Crow J.A."/>
            <person name="Grimwood J."/>
            <person name="Kramer R."/>
            <person name="Lindquist E."/>
            <person name="Lucas S."/>
            <person name="Salamov A."/>
            <person name="McFadden G.I."/>
            <person name="Lane C.E."/>
            <person name="Keeling P.J."/>
            <person name="Gray M.W."/>
            <person name="Grigoriev I.V."/>
            <person name="Archibald J.M."/>
        </authorList>
    </citation>
    <scope>NUCLEOTIDE SEQUENCE</scope>
    <source>
        <strain evidence="4">CCMP2712</strain>
    </source>
</reference>
<feature type="region of interest" description="Disordered" evidence="1">
    <location>
        <begin position="78"/>
        <end position="152"/>
    </location>
</feature>
<gene>
    <name evidence="2" type="ORF">GUITHDRAFT_163176</name>
</gene>
<organism evidence="2">
    <name type="scientific">Guillardia theta (strain CCMP2712)</name>
    <name type="common">Cryptophyte</name>
    <dbReference type="NCBI Taxonomy" id="905079"/>
    <lineage>
        <taxon>Eukaryota</taxon>
        <taxon>Cryptophyceae</taxon>
        <taxon>Pyrenomonadales</taxon>
        <taxon>Geminigeraceae</taxon>
        <taxon>Guillardia</taxon>
    </lineage>
</organism>
<evidence type="ECO:0000313" key="2">
    <source>
        <dbReference type="EMBL" id="EKX45931.1"/>
    </source>
</evidence>
<dbReference type="EMBL" id="JH992997">
    <property type="protein sequence ID" value="EKX45931.1"/>
    <property type="molecule type" value="Genomic_DNA"/>
</dbReference>
<sequence>MFHQLEQAERCRSQRATQEICCRSFGFARVDCCRYARLTSAASTGASSSCCLFSAVAQQQHPEYPELPAAAVGLPVSCDASSEERAPPSGSQVSGARRGHSEQRGRAAADRSHLLRASAPDHRRCSESREQVQLLGEYPEMHRESAQERALL</sequence>
<dbReference type="HOGENOM" id="CLU_1727091_0_0_1"/>
<feature type="compositionally biased region" description="Basic and acidic residues" evidence="1">
    <location>
        <begin position="139"/>
        <end position="152"/>
    </location>
</feature>
<reference evidence="3" key="3">
    <citation type="submission" date="2016-03" db="UniProtKB">
        <authorList>
            <consortium name="EnsemblProtists"/>
        </authorList>
    </citation>
    <scope>IDENTIFICATION</scope>
</reference>